<dbReference type="SUPFAM" id="SSF52467">
    <property type="entry name" value="DHS-like NAD/FAD-binding domain"/>
    <property type="match status" value="1"/>
</dbReference>
<feature type="binding site" evidence="2">
    <location>
        <position position="285"/>
    </location>
    <ligand>
        <name>FAD</name>
        <dbReference type="ChEBI" id="CHEBI:57692"/>
    </ligand>
</feature>
<evidence type="ECO:0000313" key="6">
    <source>
        <dbReference type="Proteomes" id="UP000216411"/>
    </source>
</evidence>
<reference evidence="5 6" key="1">
    <citation type="journal article" date="2017" name="Genome Announc.">
        <title>Draft Genome Sequence of a Sporulating and Motile Strain of Lachnotalea glycerini Isolated from Water in Quebec City, Canada.</title>
        <authorList>
            <person name="Maheux A.F."/>
            <person name="Boudreau D.K."/>
            <person name="Berube E."/>
            <person name="Boissinot M."/>
            <person name="Raymond F."/>
            <person name="Brodeur S."/>
            <person name="Corbeil J."/>
            <person name="Isabel S."/>
            <person name="Omar R.F."/>
            <person name="Bergeron M.G."/>
        </authorList>
    </citation>
    <scope>NUCLEOTIDE SEQUENCE [LARGE SCALE GENOMIC DNA]</scope>
    <source>
        <strain evidence="5 6">CCRI-19302</strain>
    </source>
</reference>
<evidence type="ECO:0000313" key="7">
    <source>
        <dbReference type="Proteomes" id="UP000247523"/>
    </source>
</evidence>
<dbReference type="CDD" id="cd01715">
    <property type="entry name" value="ETF_alpha"/>
    <property type="match status" value="1"/>
</dbReference>
<proteinExistence type="inferred from homology"/>
<keyword evidence="2" id="KW-0285">Flavoprotein</keyword>
<feature type="binding site" evidence="2">
    <location>
        <begin position="310"/>
        <end position="311"/>
    </location>
    <ligand>
        <name>FAD</name>
        <dbReference type="ChEBI" id="CHEBI:57692"/>
    </ligand>
</feature>
<accession>A0A255I8R3</accession>
<evidence type="ECO:0000259" key="3">
    <source>
        <dbReference type="PROSITE" id="PS51379"/>
    </source>
</evidence>
<gene>
    <name evidence="4" type="ORF">C8E03_101324</name>
    <name evidence="5" type="ORF">CG710_001680</name>
</gene>
<dbReference type="Proteomes" id="UP000216411">
    <property type="component" value="Unassembled WGS sequence"/>
</dbReference>
<dbReference type="Gene3D" id="3.30.70.20">
    <property type="match status" value="1"/>
</dbReference>
<dbReference type="InterPro" id="IPR014730">
    <property type="entry name" value="ETF_a/b_N"/>
</dbReference>
<dbReference type="GO" id="GO:0009055">
    <property type="term" value="F:electron transfer activity"/>
    <property type="evidence" value="ECO:0007669"/>
    <property type="project" value="InterPro"/>
</dbReference>
<dbReference type="InterPro" id="IPR014731">
    <property type="entry name" value="ETF_asu_C"/>
</dbReference>
<evidence type="ECO:0000313" key="5">
    <source>
        <dbReference type="EMBL" id="RDY33258.1"/>
    </source>
</evidence>
<dbReference type="SMART" id="SM00893">
    <property type="entry name" value="ETF"/>
    <property type="match status" value="1"/>
</dbReference>
<feature type="binding site" evidence="2">
    <location>
        <begin position="324"/>
        <end position="328"/>
    </location>
    <ligand>
        <name>FAD</name>
        <dbReference type="ChEBI" id="CHEBI:57692"/>
    </ligand>
</feature>
<comment type="cofactor">
    <cofactor evidence="2">
        <name>FAD</name>
        <dbReference type="ChEBI" id="CHEBI:57692"/>
    </cofactor>
    <text evidence="2">Binds 1 FAD per dimer.</text>
</comment>
<keyword evidence="2" id="KW-0274">FAD</keyword>
<dbReference type="PANTHER" id="PTHR43153">
    <property type="entry name" value="ELECTRON TRANSFER FLAVOPROTEIN ALPHA"/>
    <property type="match status" value="1"/>
</dbReference>
<dbReference type="EMBL" id="NOKA02000001">
    <property type="protein sequence ID" value="RDY33258.1"/>
    <property type="molecule type" value="Genomic_DNA"/>
</dbReference>
<sequence length="398" mass="43968">MGQLVCNQDKVNELNIEELIKVCPFGAIEYTDGKIEVNAGCKMCKLCVKKGPVGVMEFIETETKKVNKDLWKGISVYVDHVGGSIHPVTMELIGKARDLAAVVHFPVYCVFIGYHIKEKAEELLQYGVDEIFVYDYEELKDFRIEPYAAALEDFINKVKPSSLLIGATTLGRSLAPRVAARFRTGLTADCTILDMKENTDLVQIRPAFGGNIMAQIICSNTRPQLATVRYKVMNAPEKQFNSKGLITVCEIAKTKLKSNIEVLKVVKKKTEENISDAEVIIAVGRAFKSEKDMTMIEDLAELLHAQIAGTRPLVEAGLIHAKKQIGLSGRTVKPKLIITLGISGAVQFVAGMNNAEHIFAINQDERAPIFNVAHYGIVGDIYEIVPKLINDIKSSVIM</sequence>
<dbReference type="SUPFAM" id="SSF54862">
    <property type="entry name" value="4Fe-4S ferredoxins"/>
    <property type="match status" value="1"/>
</dbReference>
<dbReference type="InterPro" id="IPR029035">
    <property type="entry name" value="DHS-like_NAD/FAD-binding_dom"/>
</dbReference>
<dbReference type="Pfam" id="PF00766">
    <property type="entry name" value="ETF_alpha"/>
    <property type="match status" value="1"/>
</dbReference>
<comment type="caution">
    <text evidence="4">The sequence shown here is derived from an EMBL/GenBank/DDBJ whole genome shotgun (WGS) entry which is preliminary data.</text>
</comment>
<dbReference type="InterPro" id="IPR001308">
    <property type="entry name" value="ETF_a/FixB"/>
</dbReference>
<dbReference type="PANTHER" id="PTHR43153:SF1">
    <property type="entry name" value="ELECTRON TRANSFER FLAVOPROTEIN SUBUNIT ALPHA, MITOCHONDRIAL"/>
    <property type="match status" value="1"/>
</dbReference>
<name>A0A255I8R3_9FIRM</name>
<dbReference type="OrthoDB" id="9770286at2"/>
<feature type="binding site" evidence="2">
    <location>
        <position position="362"/>
    </location>
    <ligand>
        <name>FAD</name>
        <dbReference type="ChEBI" id="CHEBI:57692"/>
    </ligand>
</feature>
<dbReference type="Proteomes" id="UP000247523">
    <property type="component" value="Unassembled WGS sequence"/>
</dbReference>
<reference evidence="5" key="3">
    <citation type="submission" date="2018-07" db="EMBL/GenBank/DDBJ databases">
        <authorList>
            <person name="Quirk P.G."/>
            <person name="Krulwich T.A."/>
        </authorList>
    </citation>
    <scope>NUCLEOTIDE SEQUENCE</scope>
    <source>
        <strain evidence="5">CCRI-19302</strain>
    </source>
</reference>
<feature type="domain" description="4Fe-4S ferredoxin-type" evidence="3">
    <location>
        <begin position="33"/>
        <end position="61"/>
    </location>
</feature>
<dbReference type="Pfam" id="PF01012">
    <property type="entry name" value="ETF"/>
    <property type="match status" value="1"/>
</dbReference>
<protein>
    <submittedName>
        <fullName evidence="4">Electron transfer flavoprotein alpha subunit apoprotein</fullName>
    </submittedName>
    <submittedName>
        <fullName evidence="5">Electron transfer flavoprotein subunit alpha</fullName>
    </submittedName>
</protein>
<dbReference type="Gene3D" id="3.40.50.620">
    <property type="entry name" value="HUPs"/>
    <property type="match status" value="1"/>
</dbReference>
<dbReference type="SUPFAM" id="SSF52402">
    <property type="entry name" value="Adenine nucleotide alpha hydrolases-like"/>
    <property type="match status" value="1"/>
</dbReference>
<keyword evidence="6" id="KW-1185">Reference proteome</keyword>
<dbReference type="PIRSF" id="PIRSF000089">
    <property type="entry name" value="Electra_flavoP_a"/>
    <property type="match status" value="1"/>
</dbReference>
<evidence type="ECO:0000256" key="1">
    <source>
        <dbReference type="ARBA" id="ARBA00005817"/>
    </source>
</evidence>
<organism evidence="4 7">
    <name type="scientific">Lachnotalea glycerini</name>
    <dbReference type="NCBI Taxonomy" id="1763509"/>
    <lineage>
        <taxon>Bacteria</taxon>
        <taxon>Bacillati</taxon>
        <taxon>Bacillota</taxon>
        <taxon>Clostridia</taxon>
        <taxon>Lachnospirales</taxon>
        <taxon>Lachnospiraceae</taxon>
        <taxon>Lachnotalea</taxon>
    </lineage>
</organism>
<dbReference type="InterPro" id="IPR033947">
    <property type="entry name" value="ETF_alpha_N"/>
</dbReference>
<dbReference type="InterPro" id="IPR014729">
    <property type="entry name" value="Rossmann-like_a/b/a_fold"/>
</dbReference>
<evidence type="ECO:0000313" key="4">
    <source>
        <dbReference type="EMBL" id="PXV95694.1"/>
    </source>
</evidence>
<dbReference type="InterPro" id="IPR017896">
    <property type="entry name" value="4Fe4S_Fe-S-bd"/>
</dbReference>
<reference evidence="4 7" key="2">
    <citation type="submission" date="2018-05" db="EMBL/GenBank/DDBJ databases">
        <title>Genomic Encyclopedia of Type Strains, Phase IV (KMG-IV): sequencing the most valuable type-strain genomes for metagenomic binning, comparative biology and taxonomic classification.</title>
        <authorList>
            <person name="Goeker M."/>
        </authorList>
    </citation>
    <scope>NUCLEOTIDE SEQUENCE [LARGE SCALE GENOMIC DNA]</scope>
    <source>
        <strain evidence="4 7">DSM 28816</strain>
    </source>
</reference>
<dbReference type="Gene3D" id="3.40.50.1220">
    <property type="entry name" value="TPP-binding domain"/>
    <property type="match status" value="1"/>
</dbReference>
<dbReference type="RefSeq" id="WP_094379819.1">
    <property type="nucleotide sequence ID" value="NZ_NOKA02000001.1"/>
</dbReference>
<dbReference type="PROSITE" id="PS51379">
    <property type="entry name" value="4FE4S_FER_2"/>
    <property type="match status" value="1"/>
</dbReference>
<dbReference type="AlphaFoldDB" id="A0A255I8R3"/>
<evidence type="ECO:0000256" key="2">
    <source>
        <dbReference type="PIRSR" id="PIRSR000089-1"/>
    </source>
</evidence>
<dbReference type="GO" id="GO:0050660">
    <property type="term" value="F:flavin adenine dinucleotide binding"/>
    <property type="evidence" value="ECO:0007669"/>
    <property type="project" value="InterPro"/>
</dbReference>
<comment type="similarity">
    <text evidence="1">Belongs to the ETF alpha-subunit/FixB family.</text>
</comment>
<dbReference type="GO" id="GO:0033539">
    <property type="term" value="P:fatty acid beta-oxidation using acyl-CoA dehydrogenase"/>
    <property type="evidence" value="ECO:0007669"/>
    <property type="project" value="TreeGrafter"/>
</dbReference>
<feature type="binding site" evidence="2">
    <location>
        <begin position="380"/>
        <end position="381"/>
    </location>
    <ligand>
        <name>FAD</name>
        <dbReference type="ChEBI" id="CHEBI:57692"/>
    </ligand>
</feature>
<dbReference type="EMBL" id="QICS01000001">
    <property type="protein sequence ID" value="PXV95694.1"/>
    <property type="molecule type" value="Genomic_DNA"/>
</dbReference>